<dbReference type="OrthoDB" id="67540at2759"/>
<reference evidence="6 7" key="1">
    <citation type="submission" date="2015-01" db="EMBL/GenBank/DDBJ databases">
        <title>Evolution of Trichinella species and genotypes.</title>
        <authorList>
            <person name="Korhonen P.K."/>
            <person name="Edoardo P."/>
            <person name="Giuseppe L.R."/>
            <person name="Gasser R.B."/>
        </authorList>
    </citation>
    <scope>NUCLEOTIDE SEQUENCE [LARGE SCALE GENOMIC DNA]</scope>
    <source>
        <strain evidence="6">ISS3</strain>
    </source>
</reference>
<dbReference type="Gene3D" id="2.130.10.10">
    <property type="entry name" value="YVTN repeat-like/Quinoprotein amine dehydrogenase"/>
    <property type="match status" value="1"/>
</dbReference>
<comment type="caution">
    <text evidence="6">The sequence shown here is derived from an EMBL/GenBank/DDBJ whole genome shotgun (WGS) entry which is preliminary data.</text>
</comment>
<comment type="subcellular location">
    <subcellularLocation>
        <location evidence="1">Membrane</location>
    </subcellularLocation>
</comment>
<accession>A0A0V1BB73</accession>
<dbReference type="PANTHER" id="PTHR22746:SF10">
    <property type="entry name" value="GUANINE NUCLEOTIDE EXCHANGE FACTOR SUBUNIT RIC1"/>
    <property type="match status" value="1"/>
</dbReference>
<dbReference type="InterPro" id="IPR015943">
    <property type="entry name" value="WD40/YVTN_repeat-like_dom_sf"/>
</dbReference>
<organism evidence="6 7">
    <name type="scientific">Trichinella spiralis</name>
    <name type="common">Trichina worm</name>
    <dbReference type="NCBI Taxonomy" id="6334"/>
    <lineage>
        <taxon>Eukaryota</taxon>
        <taxon>Metazoa</taxon>
        <taxon>Ecdysozoa</taxon>
        <taxon>Nematoda</taxon>
        <taxon>Enoplea</taxon>
        <taxon>Dorylaimia</taxon>
        <taxon>Trichinellida</taxon>
        <taxon>Trichinellidae</taxon>
        <taxon>Trichinella</taxon>
    </lineage>
</organism>
<dbReference type="FunCoup" id="A0A0V1BB73">
    <property type="interactions" value="1595"/>
</dbReference>
<dbReference type="GO" id="GO:0042147">
    <property type="term" value="P:retrograde transport, endosome to Golgi"/>
    <property type="evidence" value="ECO:0007669"/>
    <property type="project" value="TreeGrafter"/>
</dbReference>
<dbReference type="GO" id="GO:0034066">
    <property type="term" value="C:Ric1-Rgp1 guanyl-nucleotide exchange factor complex"/>
    <property type="evidence" value="ECO:0007669"/>
    <property type="project" value="InterPro"/>
</dbReference>
<evidence type="ECO:0000256" key="1">
    <source>
        <dbReference type="ARBA" id="ARBA00004370"/>
    </source>
</evidence>
<dbReference type="InterPro" id="IPR040096">
    <property type="entry name" value="Ric1"/>
</dbReference>
<dbReference type="Pfam" id="PF25440">
    <property type="entry name" value="Beta-prop_RIC1_2nd"/>
    <property type="match status" value="1"/>
</dbReference>
<dbReference type="Pfam" id="PF07064">
    <property type="entry name" value="RIC1"/>
    <property type="match status" value="1"/>
</dbReference>
<feature type="compositionally biased region" description="Polar residues" evidence="4">
    <location>
        <begin position="1035"/>
        <end position="1049"/>
    </location>
</feature>
<dbReference type="EMBL" id="JYDH01000070">
    <property type="protein sequence ID" value="KRY34240.1"/>
    <property type="molecule type" value="Genomic_DNA"/>
</dbReference>
<dbReference type="GO" id="GO:0000139">
    <property type="term" value="C:Golgi membrane"/>
    <property type="evidence" value="ECO:0007669"/>
    <property type="project" value="TreeGrafter"/>
</dbReference>
<dbReference type="GO" id="GO:0006886">
    <property type="term" value="P:intracellular protein transport"/>
    <property type="evidence" value="ECO:0007669"/>
    <property type="project" value="InterPro"/>
</dbReference>
<feature type="region of interest" description="Disordered" evidence="4">
    <location>
        <begin position="1035"/>
        <end position="1054"/>
    </location>
</feature>
<dbReference type="Proteomes" id="UP000054776">
    <property type="component" value="Unassembled WGS sequence"/>
</dbReference>
<evidence type="ECO:0000256" key="4">
    <source>
        <dbReference type="SAM" id="MobiDB-lite"/>
    </source>
</evidence>
<dbReference type="InterPro" id="IPR009771">
    <property type="entry name" value="RIC1_C"/>
</dbReference>
<evidence type="ECO:0000313" key="6">
    <source>
        <dbReference type="EMBL" id="KRY34240.1"/>
    </source>
</evidence>
<dbReference type="InterPro" id="IPR011044">
    <property type="entry name" value="Quino_amine_DH_bsu"/>
</dbReference>
<evidence type="ECO:0000259" key="5">
    <source>
        <dbReference type="Pfam" id="PF07064"/>
    </source>
</evidence>
<dbReference type="GO" id="GO:0005829">
    <property type="term" value="C:cytosol"/>
    <property type="evidence" value="ECO:0007669"/>
    <property type="project" value="TreeGrafter"/>
</dbReference>
<proteinExistence type="predicted"/>
<feature type="non-terminal residue" evidence="6">
    <location>
        <position position="1"/>
    </location>
</feature>
<dbReference type="InParanoid" id="A0A0V1BB73"/>
<evidence type="ECO:0000256" key="3">
    <source>
        <dbReference type="ARBA" id="ARBA00029879"/>
    </source>
</evidence>
<gene>
    <name evidence="6" type="primary">R06F6.8</name>
    <name evidence="6" type="ORF">T01_6974</name>
</gene>
<sequence>LSIKENFLFPCDALIYLKMYPIGIPTVLNTHTEDDDAEKSQIVHLACNRERDICVVLWRNAVALYFTFPQLCLISHFATDEELDLMGDYECVMWKPDSTALLVRTSKNFLLLYKVKIDWELSYRVFQEAANSSHSSSSNRPFITRKIPAVQLTLTTTVNLSAHINCYSTLKEEFLICLKNGFVHRFLWDGQIVEELAWSVDKVPFYFDQLQSRAQYANRIASDCSEFSPSTPPTAAVCFVDICHSSFVGGFLVVLNDGRAALLTALSPRFHPSELRAIWAPNVNDACCCSTNHKYRLLAIGCKDSSVLVFHVDDTTGALVLTYRTDLNVIGNPELTRNLGPVQSVKWAAPGNYLLVSWRAMGIGCWSVFGSRLWFKPCLLDRSSNAIRCFDWGPEGHHVWFTNGVELFVVRLLSLCDTNSVVLSDRERIGLYCDDQIYLSPDNGINRASNAEWPLAFWHQIQVPLEYLNYCWPIRVSQLLSLRVTTVSLTCYFDAINNVVCVVGSRGFAYHLLTTRKWRLFTNEVQERQLVVGSAVRYWNGYIICSCYDFEDESDELRFYPTSERLDSDYCTRLTLESPVLLLSLREEVLLTFDLEAKCILYYMSIIDDAKQRTINVEKKAIILVSDLVPHPFCVASVHIISRQTLDCGEGTFCGTVDTLLLNVAGRVIMLTPQTLSCRRHVGDDVKASQLEAPLLIASFVEQIWCGAGADSSKPHLSQAIWINSGSRGMLIWMPLMPRDDQQHLATKHQSFISKWIMLGFQLSSLHPSVVCSLKCFFLGVESETDCSNSWIEHKREVFLHHILKQLLRRNLGIYALDIANTCRDLPHFQHCLELLLHSVLEEEGTCSEPIPDPQLPRVIEFLREFPEFLQVIAYCARKTEMALWKYLFQYVGSPKQLFQICLKEKQLETAACYFIILQSMESSSDSKKLATELLKAVLNERRWNIANEIIRFLKSIDPSDLDSPPTTPLIFLKQSAQPRISILSPTVIENWNGFMFANASGGGGGGSRSRNQSGTSHTDSASRHSSAVWSTPSVAEQSISHGQQQSNFGLDRKSDNNSMDGFVQIILADHAKQLIASCRLYDLIVFADQVNFNVILWLNQQRHRAAKVVHFPTALRSLHSDFSIAYPLPDTNFDISYLGASALQDVPYSAELLETSNLLNGNGNGNIGDDDLSLIESLSLVEPKGKQPFDSAAAGQSNGSVVVDTLKLELLDGELLADDDSKRKIGNERMRKTMHFVESIMIEAACLDWLLLIDLVLRDLRNFRSLLLMTISSTNADEMKALDNGLTDLIQWAEKDWYVFAYVPFFKAVRDALQHVCAERLEDDYFNIGNGNSATSMKSVENAAISVSSTLSVRELAIKNLSKIESKAAFSETFSSRPQLGRHYVSSVEDHLINPRTSTVDIFTVLRVQQSSDSLIGFVQKFRSCTTTTASHYTTATNQFIFISKNASNVPENIEYLAERLRGKDNFQYKLLQETETVFSSTSPTCKNFINSDFHRITLVSICNYLCETLFFFINVREFHLLQDVLRLWE</sequence>
<protein>
    <recommendedName>
        <fullName evidence="3">Protein RIC1 homolog</fullName>
    </recommendedName>
</protein>
<dbReference type="STRING" id="6334.A0A0V1BB73"/>
<feature type="compositionally biased region" description="Polar residues" evidence="4">
    <location>
        <begin position="1018"/>
        <end position="1028"/>
    </location>
</feature>
<keyword evidence="2" id="KW-0472">Membrane</keyword>
<dbReference type="PANTHER" id="PTHR22746">
    <property type="entry name" value="RAB6A-GEF COMPLEX PARTNER PROTEIN 1"/>
    <property type="match status" value="1"/>
</dbReference>
<dbReference type="eggNOG" id="KOG2006">
    <property type="taxonomic scope" value="Eukaryota"/>
</dbReference>
<name>A0A0V1BB73_TRISP</name>
<keyword evidence="7" id="KW-1185">Reference proteome</keyword>
<evidence type="ECO:0000256" key="2">
    <source>
        <dbReference type="ARBA" id="ARBA00023136"/>
    </source>
</evidence>
<feature type="region of interest" description="Disordered" evidence="4">
    <location>
        <begin position="1003"/>
        <end position="1028"/>
    </location>
</feature>
<feature type="domain" description="RIC1 C-terminal alpha solenoid region" evidence="5">
    <location>
        <begin position="801"/>
        <end position="961"/>
    </location>
</feature>
<dbReference type="SUPFAM" id="SSF50969">
    <property type="entry name" value="YVTN repeat-like/Quinoprotein amine dehydrogenase"/>
    <property type="match status" value="1"/>
</dbReference>
<evidence type="ECO:0000313" key="7">
    <source>
        <dbReference type="Proteomes" id="UP000054776"/>
    </source>
</evidence>